<evidence type="ECO:0000313" key="7">
    <source>
        <dbReference type="EMBL" id="MEJ8571554.1"/>
    </source>
</evidence>
<dbReference type="GO" id="GO:0051287">
    <property type="term" value="F:NAD binding"/>
    <property type="evidence" value="ECO:0007669"/>
    <property type="project" value="InterPro"/>
</dbReference>
<dbReference type="PANTHER" id="PTHR42789:SF1">
    <property type="entry name" value="D-ISOMER SPECIFIC 2-HYDROXYACID DEHYDROGENASE FAMILY PROTEIN (AFU_ORTHOLOGUE AFUA_6G10090)"/>
    <property type="match status" value="1"/>
</dbReference>
<gene>
    <name evidence="7" type="ORF">V3328_08725</name>
</gene>
<reference evidence="7 8" key="1">
    <citation type="submission" date="2024-02" db="EMBL/GenBank/DDBJ databases">
        <title>Genome analysis and characterization of Microbaculum marinisediminis sp. nov., isolated from marine sediment.</title>
        <authorList>
            <person name="Du Z.-J."/>
            <person name="Ye Y.-Q."/>
            <person name="Zhang Z.-R."/>
            <person name="Yuan S.-M."/>
            <person name="Zhang X.-Y."/>
        </authorList>
    </citation>
    <scope>NUCLEOTIDE SEQUENCE [LARGE SCALE GENOMIC DNA]</scope>
    <source>
        <strain evidence="7 8">SDUM1044001</strain>
    </source>
</reference>
<dbReference type="Gene3D" id="3.40.50.720">
    <property type="entry name" value="NAD(P)-binding Rossmann-like Domain"/>
    <property type="match status" value="2"/>
</dbReference>
<dbReference type="Pfam" id="PF00389">
    <property type="entry name" value="2-Hacid_dh"/>
    <property type="match status" value="1"/>
</dbReference>
<accession>A0AAW9RQ71</accession>
<dbReference type="CDD" id="cd12169">
    <property type="entry name" value="PGDH_like_1"/>
    <property type="match status" value="1"/>
</dbReference>
<dbReference type="Pfam" id="PF02826">
    <property type="entry name" value="2-Hacid_dh_C"/>
    <property type="match status" value="1"/>
</dbReference>
<organism evidence="7 8">
    <name type="scientific">Microbaculum marinum</name>
    <dbReference type="NCBI Taxonomy" id="1764581"/>
    <lineage>
        <taxon>Bacteria</taxon>
        <taxon>Pseudomonadati</taxon>
        <taxon>Pseudomonadota</taxon>
        <taxon>Alphaproteobacteria</taxon>
        <taxon>Hyphomicrobiales</taxon>
        <taxon>Tepidamorphaceae</taxon>
        <taxon>Microbaculum</taxon>
    </lineage>
</organism>
<dbReference type="InterPro" id="IPR036291">
    <property type="entry name" value="NAD(P)-bd_dom_sf"/>
</dbReference>
<evidence type="ECO:0000256" key="4">
    <source>
        <dbReference type="RuleBase" id="RU003719"/>
    </source>
</evidence>
<dbReference type="InterPro" id="IPR050857">
    <property type="entry name" value="D-2-hydroxyacid_DH"/>
</dbReference>
<dbReference type="SUPFAM" id="SSF51735">
    <property type="entry name" value="NAD(P)-binding Rossmann-fold domains"/>
    <property type="match status" value="1"/>
</dbReference>
<dbReference type="SUPFAM" id="SSF52283">
    <property type="entry name" value="Formate/glycerate dehydrogenase catalytic domain-like"/>
    <property type="match status" value="1"/>
</dbReference>
<feature type="domain" description="D-isomer specific 2-hydroxyacid dehydrogenase catalytic" evidence="5">
    <location>
        <begin position="20"/>
        <end position="315"/>
    </location>
</feature>
<dbReference type="InterPro" id="IPR006140">
    <property type="entry name" value="D-isomer_DH_NAD-bd"/>
</dbReference>
<evidence type="ECO:0000256" key="1">
    <source>
        <dbReference type="ARBA" id="ARBA00005854"/>
    </source>
</evidence>
<evidence type="ECO:0000256" key="2">
    <source>
        <dbReference type="ARBA" id="ARBA00023002"/>
    </source>
</evidence>
<evidence type="ECO:0000256" key="3">
    <source>
        <dbReference type="ARBA" id="ARBA00023027"/>
    </source>
</evidence>
<comment type="similarity">
    <text evidence="1 4">Belongs to the D-isomer specific 2-hydroxyacid dehydrogenase family.</text>
</comment>
<dbReference type="PANTHER" id="PTHR42789">
    <property type="entry name" value="D-ISOMER SPECIFIC 2-HYDROXYACID DEHYDROGENASE FAMILY PROTEIN (AFU_ORTHOLOGUE AFUA_6G10090)"/>
    <property type="match status" value="1"/>
</dbReference>
<dbReference type="InterPro" id="IPR006139">
    <property type="entry name" value="D-isomer_2_OHA_DH_cat_dom"/>
</dbReference>
<name>A0AAW9RQ71_9HYPH</name>
<keyword evidence="2 4" id="KW-0560">Oxidoreductase</keyword>
<keyword evidence="8" id="KW-1185">Reference proteome</keyword>
<dbReference type="EMBL" id="JAZHOF010000003">
    <property type="protein sequence ID" value="MEJ8571554.1"/>
    <property type="molecule type" value="Genomic_DNA"/>
</dbReference>
<dbReference type="Proteomes" id="UP001378188">
    <property type="component" value="Unassembled WGS sequence"/>
</dbReference>
<feature type="domain" description="D-isomer specific 2-hydroxyacid dehydrogenase NAD-binding" evidence="6">
    <location>
        <begin position="113"/>
        <end position="287"/>
    </location>
</feature>
<evidence type="ECO:0000259" key="5">
    <source>
        <dbReference type="Pfam" id="PF00389"/>
    </source>
</evidence>
<comment type="caution">
    <text evidence="7">The sequence shown here is derived from an EMBL/GenBank/DDBJ whole genome shotgun (WGS) entry which is preliminary data.</text>
</comment>
<evidence type="ECO:0000259" key="6">
    <source>
        <dbReference type="Pfam" id="PF02826"/>
    </source>
</evidence>
<protein>
    <submittedName>
        <fullName evidence="7">D-2-hydroxyacid dehydrogenase family protein</fullName>
    </submittedName>
</protein>
<dbReference type="AlphaFoldDB" id="A0AAW9RQ71"/>
<keyword evidence="3" id="KW-0520">NAD</keyword>
<dbReference type="GO" id="GO:0016616">
    <property type="term" value="F:oxidoreductase activity, acting on the CH-OH group of donors, NAD or NADP as acceptor"/>
    <property type="evidence" value="ECO:0007669"/>
    <property type="project" value="InterPro"/>
</dbReference>
<sequence>MRIAVLDDWQHIAEEYADWSQLRDRAEIVFFHEPFAGEDDAASALREFDIILTMRERTPFPSSLVDSLPNLKMFGMTGSRAKAIDIAGMLERGITVSYTQGGESGTDTAELTLALMMAAARQVPAGDANIRQGRFQHGIRPGLGLAGRTIGLVGLGRIGKLMAGYANALGMNVVAWSRNLTPERAEAAGATAVSREDVFASADVVSIHVYLSPETEGLVTKDDIGRMKPGAILVNTSRAPLIDQAALLEAVQSGRITAALDVYGKEPLPLNDPLRHAPNTVLTPHIGYGTSDVMETFYRQTVENTLAFLDGKPIRTHQPAASSAAAG</sequence>
<evidence type="ECO:0000313" key="8">
    <source>
        <dbReference type="Proteomes" id="UP001378188"/>
    </source>
</evidence>
<proteinExistence type="inferred from homology"/>
<dbReference type="RefSeq" id="WP_340329253.1">
    <property type="nucleotide sequence ID" value="NZ_JAZHOF010000003.1"/>
</dbReference>